<protein>
    <submittedName>
        <fullName evidence="5">Restriction endonuclease subunit S</fullName>
        <ecNumber evidence="5">3.1.21.-</ecNumber>
    </submittedName>
</protein>
<evidence type="ECO:0000313" key="6">
    <source>
        <dbReference type="Proteomes" id="UP001604335"/>
    </source>
</evidence>
<keyword evidence="5" id="KW-0378">Hydrolase</keyword>
<reference evidence="6" key="1">
    <citation type="journal article" date="2024" name="Algal Res.">
        <title>Biochemical, toxicological and genomic investigation of a high-biomass producing Limnothrix strain isolated from Italian shallow drinking water reservoir.</title>
        <authorList>
            <person name="Simonazzi M."/>
            <person name="Shishido T.K."/>
            <person name="Delbaje E."/>
            <person name="Wahlsten M."/>
            <person name="Fewer D.P."/>
            <person name="Sivonen K."/>
            <person name="Pezzolesi L."/>
            <person name="Pistocchi R."/>
        </authorList>
    </citation>
    <scope>NUCLEOTIDE SEQUENCE [LARGE SCALE GENOMIC DNA]</scope>
    <source>
        <strain evidence="6">LRLZ20PSL1</strain>
    </source>
</reference>
<dbReference type="InterPro" id="IPR052021">
    <property type="entry name" value="Type-I_RS_S_subunit"/>
</dbReference>
<dbReference type="PANTHER" id="PTHR30408">
    <property type="entry name" value="TYPE-1 RESTRICTION ENZYME ECOKI SPECIFICITY PROTEIN"/>
    <property type="match status" value="1"/>
</dbReference>
<feature type="domain" description="Type I restriction modification DNA specificity" evidence="4">
    <location>
        <begin position="59"/>
        <end position="185"/>
    </location>
</feature>
<proteinExistence type="inferred from homology"/>
<dbReference type="RefSeq" id="WP_393012816.1">
    <property type="nucleotide sequence ID" value="NZ_JAZAQF010000059.1"/>
</dbReference>
<dbReference type="GO" id="GO:0016787">
    <property type="term" value="F:hydrolase activity"/>
    <property type="evidence" value="ECO:0007669"/>
    <property type="project" value="UniProtKB-KW"/>
</dbReference>
<gene>
    <name evidence="5" type="ORF">VPK24_10200</name>
</gene>
<dbReference type="Gene3D" id="3.90.220.20">
    <property type="entry name" value="DNA methylase specificity domains"/>
    <property type="match status" value="2"/>
</dbReference>
<dbReference type="CDD" id="cd17517">
    <property type="entry name" value="RMtype1_S_EcoKI_StySPI-TRD2-CR2_like"/>
    <property type="match status" value="1"/>
</dbReference>
<dbReference type="Pfam" id="PF01420">
    <property type="entry name" value="Methylase_S"/>
    <property type="match status" value="2"/>
</dbReference>
<dbReference type="CDD" id="cd17267">
    <property type="entry name" value="RMtype1_S_EcoAO83I-TRD1-CR1_like"/>
    <property type="match status" value="1"/>
</dbReference>
<evidence type="ECO:0000259" key="4">
    <source>
        <dbReference type="Pfam" id="PF01420"/>
    </source>
</evidence>
<evidence type="ECO:0000313" key="5">
    <source>
        <dbReference type="EMBL" id="MFG3818007.1"/>
    </source>
</evidence>
<feature type="domain" description="Type I restriction modification DNA specificity" evidence="4">
    <location>
        <begin position="232"/>
        <end position="360"/>
    </location>
</feature>
<keyword evidence="3" id="KW-0238">DNA-binding</keyword>
<evidence type="ECO:0000256" key="3">
    <source>
        <dbReference type="ARBA" id="ARBA00023125"/>
    </source>
</evidence>
<dbReference type="InterPro" id="IPR000055">
    <property type="entry name" value="Restrct_endonuc_typeI_TRD"/>
</dbReference>
<accession>A0ABW7CA23</accession>
<sequence length="414" mass="46838">MSEWITCEFGSLYAEPSRNGLTKPKRVRGHGVKFVNMGEIFRHDRLKNLECDRVPLAENEKSALLKNDDLLFARQSLVLAGAGKCSIFLGDIEEVAFESHIIRVRLDQNKANPQFYYYLFRSPQGRSLIEAIVEQGAGASGVRSSDLQSLMIPYTSLPQQKAIARILSSLDDKIELNRRMNETLEAMARAIFKDWFVDFGPTRAKMSGRAAYLPEHLWSLFPGAIDPETGIPTGWKLSRLDELVVLQRGFDLPKSKRQNGNFPVIAASGFNGTHNEYMVEPPGVTTGRSGVLGKVFYIQEKFWPLNTSLWIKQYIDTTPIYAYFLLQNIDFSSFNAGSAVPTLNRNHIHNLFVPKPNIEIIREFSSLAENLFNLQYRNSKSSDDLADLRDRLLPKLMSGEIRVKDAEKLVEEAV</sequence>
<comment type="similarity">
    <text evidence="1">Belongs to the type-I restriction system S methylase family.</text>
</comment>
<keyword evidence="5" id="KW-0255">Endonuclease</keyword>
<dbReference type="EC" id="3.1.21.-" evidence="5"/>
<dbReference type="GO" id="GO:0004519">
    <property type="term" value="F:endonuclease activity"/>
    <property type="evidence" value="ECO:0007669"/>
    <property type="project" value="UniProtKB-KW"/>
</dbReference>
<comment type="caution">
    <text evidence="5">The sequence shown here is derived from an EMBL/GenBank/DDBJ whole genome shotgun (WGS) entry which is preliminary data.</text>
</comment>
<dbReference type="EMBL" id="JAZAQF010000059">
    <property type="protein sequence ID" value="MFG3818007.1"/>
    <property type="molecule type" value="Genomic_DNA"/>
</dbReference>
<organism evidence="5 6">
    <name type="scientific">Limnothrix redekei LRLZ20PSL1</name>
    <dbReference type="NCBI Taxonomy" id="3112953"/>
    <lineage>
        <taxon>Bacteria</taxon>
        <taxon>Bacillati</taxon>
        <taxon>Cyanobacteriota</taxon>
        <taxon>Cyanophyceae</taxon>
        <taxon>Pseudanabaenales</taxon>
        <taxon>Pseudanabaenaceae</taxon>
        <taxon>Limnothrix</taxon>
    </lineage>
</organism>
<dbReference type="InterPro" id="IPR044946">
    <property type="entry name" value="Restrct_endonuc_typeI_TRD_sf"/>
</dbReference>
<evidence type="ECO:0000256" key="1">
    <source>
        <dbReference type="ARBA" id="ARBA00010923"/>
    </source>
</evidence>
<keyword evidence="2" id="KW-0680">Restriction system</keyword>
<dbReference type="PANTHER" id="PTHR30408:SF13">
    <property type="entry name" value="TYPE I RESTRICTION ENZYME HINDI SPECIFICITY SUBUNIT"/>
    <property type="match status" value="1"/>
</dbReference>
<evidence type="ECO:0000256" key="2">
    <source>
        <dbReference type="ARBA" id="ARBA00022747"/>
    </source>
</evidence>
<dbReference type="Proteomes" id="UP001604335">
    <property type="component" value="Unassembled WGS sequence"/>
</dbReference>
<name>A0ABW7CA23_9CYAN</name>
<keyword evidence="5" id="KW-0540">Nuclease</keyword>
<keyword evidence="6" id="KW-1185">Reference proteome</keyword>
<dbReference type="SUPFAM" id="SSF116734">
    <property type="entry name" value="DNA methylase specificity domain"/>
    <property type="match status" value="2"/>
</dbReference>